<dbReference type="SMART" id="SM00073">
    <property type="entry name" value="HPT"/>
    <property type="match status" value="1"/>
</dbReference>
<comment type="caution">
    <text evidence="12">The sequence shown here is derived from an EMBL/GenBank/DDBJ whole genome shotgun (WGS) entry which is preliminary data.</text>
</comment>
<dbReference type="Pfam" id="PF00072">
    <property type="entry name" value="Response_reg"/>
    <property type="match status" value="1"/>
</dbReference>
<sequence length="729" mass="78893">MASHAIRPRRRRRPGPAACGRTSVARRLPEDVSMNQAPATIAPALLALMEQGVVEQYQQAPLGFVCLSVDGWIGTLNQTMLDWTGFQRDELVGRVRFQDLIGAGARIFFDTHHAPLLLMQGFVNDIAINLRGKDGALIPVLVNSVLKRDAEHRPLMIQMSVFNASERRRHERELLQAKRCAEQAAVTLEQRVQERTSLLADALAHAEAAVRAKNDFLANMSHEIRTPLNCILGMAALALEGAPDARQRNYLDKIGQSGQHVLAIVSEILDFCKMDAGKLQIEQLPLNMKGVVAEVAAGFVAIAREKGLALTVRIDDKVPERALGDALRISQILGNYIGNAIKFTERGEISIDACLIGTERERMRVRVEVRDSGIGLSPEEQQNLFQPFHQADSSTTRQYGGTGLGLAICRQLADMMDGTVGVTSARGVGSLFWFEVRLAAPAPAMPPELPSTREQAGRYEPVEHTMARLTGKRLLLAEDNPLNQELTRILVERAGASMTLAGNGAEALVALAGGAFDCVLMDVQMPVMDGQSAARHIRADARLNHLPIIAMTANAFNSNRDDCLAAGMDDFLVKPIEAGLFYRTVAYWIDGRDARPAPPEDGEGAASPGESGETMSLSVLAALVDNDPDTMSRLLRIFLDNAASTIAELEAALQAGAPDKLRTLGHRLKSSARAVGAMRLADACQALEQVDGVKQAVTLVASLPAMLDALRHELAASHLAPLEPRTAAH</sequence>
<dbReference type="InterPro" id="IPR003594">
    <property type="entry name" value="HATPase_dom"/>
</dbReference>
<dbReference type="EC" id="2.7.13.3" evidence="2"/>
<dbReference type="InterPro" id="IPR001789">
    <property type="entry name" value="Sig_transdc_resp-reg_receiver"/>
</dbReference>
<dbReference type="EMBL" id="VUYU01000024">
    <property type="protein sequence ID" value="NHZ37045.1"/>
    <property type="molecule type" value="Genomic_DNA"/>
</dbReference>
<dbReference type="Gene3D" id="3.30.450.20">
    <property type="entry name" value="PAS domain"/>
    <property type="match status" value="1"/>
</dbReference>
<dbReference type="InterPro" id="IPR003661">
    <property type="entry name" value="HisK_dim/P_dom"/>
</dbReference>
<feature type="modified residue" description="Phosphohistidine" evidence="5">
    <location>
        <position position="666"/>
    </location>
</feature>
<dbReference type="Pfam" id="PF01627">
    <property type="entry name" value="Hpt"/>
    <property type="match status" value="1"/>
</dbReference>
<organism evidence="12 13">
    <name type="scientific">Massilia rubra</name>
    <dbReference type="NCBI Taxonomy" id="2607910"/>
    <lineage>
        <taxon>Bacteria</taxon>
        <taxon>Pseudomonadati</taxon>
        <taxon>Pseudomonadota</taxon>
        <taxon>Betaproteobacteria</taxon>
        <taxon>Burkholderiales</taxon>
        <taxon>Oxalobacteraceae</taxon>
        <taxon>Telluria group</taxon>
        <taxon>Massilia</taxon>
    </lineage>
</organism>
<keyword evidence="4" id="KW-0902">Two-component regulatory system</keyword>
<keyword evidence="3 6" id="KW-0597">Phosphoprotein</keyword>
<dbReference type="Pfam" id="PF02518">
    <property type="entry name" value="HATPase_c"/>
    <property type="match status" value="1"/>
</dbReference>
<evidence type="ECO:0000313" key="12">
    <source>
        <dbReference type="EMBL" id="NHZ37045.1"/>
    </source>
</evidence>
<dbReference type="CDD" id="cd17546">
    <property type="entry name" value="REC_hyHK_CKI1_RcsC-like"/>
    <property type="match status" value="1"/>
</dbReference>
<evidence type="ECO:0000259" key="11">
    <source>
        <dbReference type="PROSITE" id="PS50894"/>
    </source>
</evidence>
<feature type="domain" description="PAS" evidence="10">
    <location>
        <begin position="49"/>
        <end position="101"/>
    </location>
</feature>
<name>A0ABX0LVZ6_9BURK</name>
<dbReference type="InterPro" id="IPR004358">
    <property type="entry name" value="Sig_transdc_His_kin-like_C"/>
</dbReference>
<dbReference type="SMART" id="SM00387">
    <property type="entry name" value="HATPase_c"/>
    <property type="match status" value="1"/>
</dbReference>
<dbReference type="PROSITE" id="PS50894">
    <property type="entry name" value="HPT"/>
    <property type="match status" value="1"/>
</dbReference>
<evidence type="ECO:0000256" key="4">
    <source>
        <dbReference type="ARBA" id="ARBA00023012"/>
    </source>
</evidence>
<feature type="domain" description="Response regulatory" evidence="9">
    <location>
        <begin position="473"/>
        <end position="589"/>
    </location>
</feature>
<dbReference type="InterPro" id="IPR036097">
    <property type="entry name" value="HisK_dim/P_sf"/>
</dbReference>
<evidence type="ECO:0000256" key="2">
    <source>
        <dbReference type="ARBA" id="ARBA00012438"/>
    </source>
</evidence>
<proteinExistence type="predicted"/>
<evidence type="ECO:0000313" key="13">
    <source>
        <dbReference type="Proteomes" id="UP000785613"/>
    </source>
</evidence>
<evidence type="ECO:0000259" key="10">
    <source>
        <dbReference type="PROSITE" id="PS50112"/>
    </source>
</evidence>
<dbReference type="Gene3D" id="1.20.120.160">
    <property type="entry name" value="HPT domain"/>
    <property type="match status" value="1"/>
</dbReference>
<dbReference type="Gene3D" id="3.40.50.2300">
    <property type="match status" value="1"/>
</dbReference>
<evidence type="ECO:0000259" key="8">
    <source>
        <dbReference type="PROSITE" id="PS50109"/>
    </source>
</evidence>
<dbReference type="PROSITE" id="PS50109">
    <property type="entry name" value="HIS_KIN"/>
    <property type="match status" value="1"/>
</dbReference>
<dbReference type="PROSITE" id="PS50110">
    <property type="entry name" value="RESPONSE_REGULATORY"/>
    <property type="match status" value="1"/>
</dbReference>
<dbReference type="CDD" id="cd16922">
    <property type="entry name" value="HATPase_EvgS-ArcB-TorS-like"/>
    <property type="match status" value="1"/>
</dbReference>
<gene>
    <name evidence="12" type="ORF">F0185_26100</name>
</gene>
<dbReference type="Gene3D" id="1.10.287.130">
    <property type="match status" value="1"/>
</dbReference>
<dbReference type="InterPro" id="IPR036890">
    <property type="entry name" value="HATPase_C_sf"/>
</dbReference>
<accession>A0ABX0LVZ6</accession>
<dbReference type="SMART" id="SM00448">
    <property type="entry name" value="REC"/>
    <property type="match status" value="1"/>
</dbReference>
<dbReference type="Gene3D" id="3.30.565.10">
    <property type="entry name" value="Histidine kinase-like ATPase, C-terminal domain"/>
    <property type="match status" value="1"/>
</dbReference>
<protein>
    <recommendedName>
        <fullName evidence="2">histidine kinase</fullName>
        <ecNumber evidence="2">2.7.13.3</ecNumber>
    </recommendedName>
</protein>
<feature type="compositionally biased region" description="Basic residues" evidence="7">
    <location>
        <begin position="1"/>
        <end position="14"/>
    </location>
</feature>
<feature type="region of interest" description="Disordered" evidence="7">
    <location>
        <begin position="1"/>
        <end position="22"/>
    </location>
</feature>
<evidence type="ECO:0000256" key="1">
    <source>
        <dbReference type="ARBA" id="ARBA00000085"/>
    </source>
</evidence>
<feature type="domain" description="HPt" evidence="11">
    <location>
        <begin position="627"/>
        <end position="717"/>
    </location>
</feature>
<evidence type="ECO:0000256" key="6">
    <source>
        <dbReference type="PROSITE-ProRule" id="PRU00169"/>
    </source>
</evidence>
<dbReference type="InterPro" id="IPR011006">
    <property type="entry name" value="CheY-like_superfamily"/>
</dbReference>
<dbReference type="Proteomes" id="UP000785613">
    <property type="component" value="Unassembled WGS sequence"/>
</dbReference>
<reference evidence="12 13" key="1">
    <citation type="submission" date="2019-09" db="EMBL/GenBank/DDBJ databases">
        <title>Taxonomy of Antarctic Massilia spp.: description of Massilia rubra sp. nov., Massilia aquatica sp. nov., Massilia mucilaginosa sp. nov., Massilia frigida sp. nov. isolated from streams, lakes and regoliths.</title>
        <authorList>
            <person name="Holochova P."/>
            <person name="Sedlacek I."/>
            <person name="Kralova S."/>
            <person name="Maslanova I."/>
            <person name="Busse H.-J."/>
            <person name="Stankova E."/>
            <person name="Vrbovska V."/>
            <person name="Kovarovic V."/>
            <person name="Bartak M."/>
            <person name="Svec P."/>
            <person name="Pantucek R."/>
        </authorList>
    </citation>
    <scope>NUCLEOTIDE SEQUENCE [LARGE SCALE GENOMIC DNA]</scope>
    <source>
        <strain evidence="12 13">CCM 8692</strain>
    </source>
</reference>
<evidence type="ECO:0000256" key="7">
    <source>
        <dbReference type="SAM" id="MobiDB-lite"/>
    </source>
</evidence>
<evidence type="ECO:0000256" key="3">
    <source>
        <dbReference type="ARBA" id="ARBA00022553"/>
    </source>
</evidence>
<dbReference type="SUPFAM" id="SSF55785">
    <property type="entry name" value="PYP-like sensor domain (PAS domain)"/>
    <property type="match status" value="1"/>
</dbReference>
<dbReference type="Pfam" id="PF00512">
    <property type="entry name" value="HisKA"/>
    <property type="match status" value="1"/>
</dbReference>
<dbReference type="PANTHER" id="PTHR45339:SF5">
    <property type="entry name" value="HISTIDINE KINASE"/>
    <property type="match status" value="1"/>
</dbReference>
<dbReference type="PROSITE" id="PS50112">
    <property type="entry name" value="PAS"/>
    <property type="match status" value="1"/>
</dbReference>
<dbReference type="InterPro" id="IPR035965">
    <property type="entry name" value="PAS-like_dom_sf"/>
</dbReference>
<dbReference type="InterPro" id="IPR036641">
    <property type="entry name" value="HPT_dom_sf"/>
</dbReference>
<dbReference type="PRINTS" id="PR00344">
    <property type="entry name" value="BCTRLSENSOR"/>
</dbReference>
<dbReference type="SUPFAM" id="SSF52172">
    <property type="entry name" value="CheY-like"/>
    <property type="match status" value="1"/>
</dbReference>
<keyword evidence="13" id="KW-1185">Reference proteome</keyword>
<dbReference type="PANTHER" id="PTHR45339">
    <property type="entry name" value="HYBRID SIGNAL TRANSDUCTION HISTIDINE KINASE J"/>
    <property type="match status" value="1"/>
</dbReference>
<dbReference type="InterPro" id="IPR008207">
    <property type="entry name" value="Sig_transdc_His_kin_Hpt_dom"/>
</dbReference>
<feature type="domain" description="Histidine kinase" evidence="8">
    <location>
        <begin position="219"/>
        <end position="440"/>
    </location>
</feature>
<evidence type="ECO:0000259" key="9">
    <source>
        <dbReference type="PROSITE" id="PS50110"/>
    </source>
</evidence>
<dbReference type="InterPro" id="IPR005467">
    <property type="entry name" value="His_kinase_dom"/>
</dbReference>
<dbReference type="InterPro" id="IPR000014">
    <property type="entry name" value="PAS"/>
</dbReference>
<evidence type="ECO:0000256" key="5">
    <source>
        <dbReference type="PROSITE-ProRule" id="PRU00110"/>
    </source>
</evidence>
<dbReference type="SUPFAM" id="SSF47384">
    <property type="entry name" value="Homodimeric domain of signal transducing histidine kinase"/>
    <property type="match status" value="1"/>
</dbReference>
<feature type="modified residue" description="4-aspartylphosphate" evidence="6">
    <location>
        <position position="522"/>
    </location>
</feature>
<dbReference type="CDD" id="cd00130">
    <property type="entry name" value="PAS"/>
    <property type="match status" value="1"/>
</dbReference>
<comment type="catalytic activity">
    <reaction evidence="1">
        <text>ATP + protein L-histidine = ADP + protein N-phospho-L-histidine.</text>
        <dbReference type="EC" id="2.7.13.3"/>
    </reaction>
</comment>
<dbReference type="SMART" id="SM00388">
    <property type="entry name" value="HisKA"/>
    <property type="match status" value="1"/>
</dbReference>
<dbReference type="CDD" id="cd00082">
    <property type="entry name" value="HisKA"/>
    <property type="match status" value="1"/>
</dbReference>
<dbReference type="SUPFAM" id="SSF47226">
    <property type="entry name" value="Histidine-containing phosphotransfer domain, HPT domain"/>
    <property type="match status" value="1"/>
</dbReference>
<dbReference type="SUPFAM" id="SSF55874">
    <property type="entry name" value="ATPase domain of HSP90 chaperone/DNA topoisomerase II/histidine kinase"/>
    <property type="match status" value="1"/>
</dbReference>